<organism evidence="1 2">
    <name type="scientific">Paenibacillus validus</name>
    <dbReference type="NCBI Taxonomy" id="44253"/>
    <lineage>
        <taxon>Bacteria</taxon>
        <taxon>Bacillati</taxon>
        <taxon>Bacillota</taxon>
        <taxon>Bacilli</taxon>
        <taxon>Bacillales</taxon>
        <taxon>Paenibacillaceae</taxon>
        <taxon>Paenibacillus</taxon>
    </lineage>
</organism>
<gene>
    <name evidence="1" type="ORF">GNP93_01905</name>
</gene>
<dbReference type="Proteomes" id="UP000450917">
    <property type="component" value="Unassembled WGS sequence"/>
</dbReference>
<name>A0A7X2Z6Z9_9BACL</name>
<dbReference type="EMBL" id="WNZX01000001">
    <property type="protein sequence ID" value="MUG69422.1"/>
    <property type="molecule type" value="Genomic_DNA"/>
</dbReference>
<protein>
    <submittedName>
        <fullName evidence="1">Uncharacterized protein</fullName>
    </submittedName>
</protein>
<keyword evidence="2" id="KW-1185">Reference proteome</keyword>
<dbReference type="AlphaFoldDB" id="A0A7X2Z6Z9"/>
<reference evidence="1 2" key="1">
    <citation type="submission" date="2019-11" db="EMBL/GenBank/DDBJ databases">
        <title>Draft genome sequences of five Paenibacillus species of dairy origin.</title>
        <authorList>
            <person name="Olajide A.M."/>
            <person name="Chen S."/>
            <person name="Lapointe G."/>
        </authorList>
    </citation>
    <scope>NUCLEOTIDE SEQUENCE [LARGE SCALE GENOMIC DNA]</scope>
    <source>
        <strain evidence="1 2">2CS3</strain>
    </source>
</reference>
<evidence type="ECO:0000313" key="2">
    <source>
        <dbReference type="Proteomes" id="UP000450917"/>
    </source>
</evidence>
<comment type="caution">
    <text evidence="1">The sequence shown here is derived from an EMBL/GenBank/DDBJ whole genome shotgun (WGS) entry which is preliminary data.</text>
</comment>
<accession>A0A7X2Z6Z9</accession>
<evidence type="ECO:0000313" key="1">
    <source>
        <dbReference type="EMBL" id="MUG69422.1"/>
    </source>
</evidence>
<proteinExistence type="predicted"/>
<sequence length="67" mass="7906">MMADLSVPLSFPRSRQEQLEWLRRWKGQAYMDDLKPELLSDADVSRLFRSVYLGFLKLEEAADELML</sequence>
<dbReference type="RefSeq" id="WP_141334428.1">
    <property type="nucleotide sequence ID" value="NZ_JBDLZV010000001.1"/>
</dbReference>